<dbReference type="EMBL" id="ML979036">
    <property type="protein sequence ID" value="KAF1922307.1"/>
    <property type="molecule type" value="Genomic_DNA"/>
</dbReference>
<reference evidence="2" key="1">
    <citation type="journal article" date="2020" name="Stud. Mycol.">
        <title>101 Dothideomycetes genomes: a test case for predicting lifestyles and emergence of pathogens.</title>
        <authorList>
            <person name="Haridas S."/>
            <person name="Albert R."/>
            <person name="Binder M."/>
            <person name="Bloem J."/>
            <person name="Labutti K."/>
            <person name="Salamov A."/>
            <person name="Andreopoulos B."/>
            <person name="Baker S."/>
            <person name="Barry K."/>
            <person name="Bills G."/>
            <person name="Bluhm B."/>
            <person name="Cannon C."/>
            <person name="Castanera R."/>
            <person name="Culley D."/>
            <person name="Daum C."/>
            <person name="Ezra D."/>
            <person name="Gonzalez J."/>
            <person name="Henrissat B."/>
            <person name="Kuo A."/>
            <person name="Liang C."/>
            <person name="Lipzen A."/>
            <person name="Lutzoni F."/>
            <person name="Magnuson J."/>
            <person name="Mondo S."/>
            <person name="Nolan M."/>
            <person name="Ohm R."/>
            <person name="Pangilinan J."/>
            <person name="Park H.-J."/>
            <person name="Ramirez L."/>
            <person name="Alfaro M."/>
            <person name="Sun H."/>
            <person name="Tritt A."/>
            <person name="Yoshinaga Y."/>
            <person name="Zwiers L.-H."/>
            <person name="Turgeon B."/>
            <person name="Goodwin S."/>
            <person name="Spatafora J."/>
            <person name="Crous P."/>
            <person name="Grigoriev I."/>
        </authorList>
    </citation>
    <scope>NUCLEOTIDE SEQUENCE</scope>
    <source>
        <strain evidence="2">CBS 183.55</strain>
    </source>
</reference>
<organism evidence="2 3">
    <name type="scientific">Didymella exigua CBS 183.55</name>
    <dbReference type="NCBI Taxonomy" id="1150837"/>
    <lineage>
        <taxon>Eukaryota</taxon>
        <taxon>Fungi</taxon>
        <taxon>Dikarya</taxon>
        <taxon>Ascomycota</taxon>
        <taxon>Pezizomycotina</taxon>
        <taxon>Dothideomycetes</taxon>
        <taxon>Pleosporomycetidae</taxon>
        <taxon>Pleosporales</taxon>
        <taxon>Pleosporineae</taxon>
        <taxon>Didymellaceae</taxon>
        <taxon>Didymella</taxon>
    </lineage>
</organism>
<accession>A0A6A5R910</accession>
<dbReference type="OrthoDB" id="3713149at2759"/>
<gene>
    <name evidence="2" type="ORF">M421DRAFT_78796</name>
</gene>
<evidence type="ECO:0000256" key="1">
    <source>
        <dbReference type="SAM" id="MobiDB-lite"/>
    </source>
</evidence>
<dbReference type="Proteomes" id="UP000800082">
    <property type="component" value="Unassembled WGS sequence"/>
</dbReference>
<sequence>MAAESDPAVTRVTVILNTPDDWFTWLFIRRDVANRYGLWQYINPDVARELLPELTEATEPQLIDYRAGATRLSDLTADDRESYRWECDRWERRRSEYRTQKKALADLNTDISKTIAVRHIHLIKDHETPYDRLVALKKFLCPTDATRRRELADKYNTLKTAPRAAKKIEQWLTDWDFLIACKALDQEYATSCLREIFKHEARGTTAEISSLETYVAEMTTYLRRTKPQSTGLAVSAAELGITKLTETQSTGRGRRDGARSIPTCVCGKQHWYTDCFILNPRHPARPKTYQPAAEAVRKVEEARKDSKINARIKAALARWLTRQPQNTGSLRVDDGEPPVNTDTFVISTGPLLKPLHDGHDGHNGHDGHSSHDRHNQVDHDDEVVIAIDAHTEPTGS</sequence>
<feature type="non-terminal residue" evidence="2">
    <location>
        <position position="396"/>
    </location>
</feature>
<evidence type="ECO:0000313" key="2">
    <source>
        <dbReference type="EMBL" id="KAF1922307.1"/>
    </source>
</evidence>
<proteinExistence type="predicted"/>
<feature type="region of interest" description="Disordered" evidence="1">
    <location>
        <begin position="354"/>
        <end position="375"/>
    </location>
</feature>
<name>A0A6A5R910_9PLEO</name>
<dbReference type="RefSeq" id="XP_033442560.1">
    <property type="nucleotide sequence ID" value="XM_033597430.1"/>
</dbReference>
<dbReference type="AlphaFoldDB" id="A0A6A5R910"/>
<evidence type="ECO:0000313" key="3">
    <source>
        <dbReference type="Proteomes" id="UP000800082"/>
    </source>
</evidence>
<protein>
    <submittedName>
        <fullName evidence="2">Uncharacterized protein</fullName>
    </submittedName>
</protein>
<dbReference type="GeneID" id="54355097"/>
<keyword evidence="3" id="KW-1185">Reference proteome</keyword>